<evidence type="ECO:0000313" key="2">
    <source>
        <dbReference type="Proteomes" id="UP000199412"/>
    </source>
</evidence>
<dbReference type="SUPFAM" id="SSF48452">
    <property type="entry name" value="TPR-like"/>
    <property type="match status" value="1"/>
</dbReference>
<gene>
    <name evidence="1" type="ORF">SAMN05421720_101612</name>
</gene>
<evidence type="ECO:0000313" key="1">
    <source>
        <dbReference type="EMBL" id="SDD81075.1"/>
    </source>
</evidence>
<organism evidence="1 2">
    <name type="scientific">Rhodospira trueperi</name>
    <dbReference type="NCBI Taxonomy" id="69960"/>
    <lineage>
        <taxon>Bacteria</taxon>
        <taxon>Pseudomonadati</taxon>
        <taxon>Pseudomonadota</taxon>
        <taxon>Alphaproteobacteria</taxon>
        <taxon>Rhodospirillales</taxon>
        <taxon>Rhodospirillaceae</taxon>
        <taxon>Rhodospira</taxon>
    </lineage>
</organism>
<dbReference type="OrthoDB" id="146908at2"/>
<dbReference type="SMART" id="SM00028">
    <property type="entry name" value="TPR"/>
    <property type="match status" value="3"/>
</dbReference>
<dbReference type="InterPro" id="IPR019734">
    <property type="entry name" value="TPR_rpt"/>
</dbReference>
<dbReference type="RefSeq" id="WP_092781806.1">
    <property type="nucleotide sequence ID" value="NZ_FNAP01000001.1"/>
</dbReference>
<keyword evidence="2" id="KW-1185">Reference proteome</keyword>
<protein>
    <submittedName>
        <fullName evidence="1">Tetratricopeptide repeat-containing protein</fullName>
    </submittedName>
</protein>
<dbReference type="Proteomes" id="UP000199412">
    <property type="component" value="Unassembled WGS sequence"/>
</dbReference>
<accession>A0A1G6XUI0</accession>
<dbReference type="AlphaFoldDB" id="A0A1G6XUI0"/>
<dbReference type="EMBL" id="FNAP01000001">
    <property type="protein sequence ID" value="SDD81075.1"/>
    <property type="molecule type" value="Genomic_DNA"/>
</dbReference>
<dbReference type="Gene3D" id="1.25.40.10">
    <property type="entry name" value="Tetratricopeptide repeat domain"/>
    <property type="match status" value="1"/>
</dbReference>
<dbReference type="InterPro" id="IPR011990">
    <property type="entry name" value="TPR-like_helical_dom_sf"/>
</dbReference>
<name>A0A1G6XUI0_9PROT</name>
<proteinExistence type="predicted"/>
<sequence length="183" mass="20686">MTETADSQQAERVRIERRLAVATSANERALAFLLLGLMGERRHDWTDAIHQYCRVLAEEPTDPEVAYFANNNLGYSLVQLSRFDEAEPYCLTAIGIDPTRHNAHKNLGLVRQGQERPGEAAACFMEASRLRPSDRRSWHLLQALLGRVPGLLDRDAHLKRRFLVLASSDDLDAAVGNDRPRFH</sequence>
<reference evidence="1 2" key="1">
    <citation type="submission" date="2016-10" db="EMBL/GenBank/DDBJ databases">
        <authorList>
            <person name="de Groot N.N."/>
        </authorList>
    </citation>
    <scope>NUCLEOTIDE SEQUENCE [LARGE SCALE GENOMIC DNA]</scope>
    <source>
        <strain evidence="1 2">ATCC 700224</strain>
    </source>
</reference>
<dbReference type="Pfam" id="PF13432">
    <property type="entry name" value="TPR_16"/>
    <property type="match status" value="1"/>
</dbReference>
<dbReference type="STRING" id="69960.SAMN05421720_101612"/>